<dbReference type="InterPro" id="IPR036527">
    <property type="entry name" value="SCP2_sterol-bd_dom_sf"/>
</dbReference>
<dbReference type="AlphaFoldDB" id="A0A916J643"/>
<dbReference type="RefSeq" id="WP_246590976.1">
    <property type="nucleotide sequence ID" value="NZ_CAJQUM010000001.1"/>
</dbReference>
<dbReference type="Pfam" id="PF02036">
    <property type="entry name" value="SCP2"/>
    <property type="match status" value="1"/>
</dbReference>
<keyword evidence="3" id="KW-1185">Reference proteome</keyword>
<dbReference type="EMBL" id="CAJQUM010000001">
    <property type="protein sequence ID" value="CAG4884642.1"/>
    <property type="molecule type" value="Genomic_DNA"/>
</dbReference>
<accession>A0A916J643</accession>
<comment type="caution">
    <text evidence="2">The sequence shown here is derived from an EMBL/GenBank/DDBJ whole genome shotgun (WGS) entry which is preliminary data.</text>
</comment>
<proteinExistence type="predicted"/>
<dbReference type="InterPro" id="IPR003033">
    <property type="entry name" value="SCP2_sterol-bd_dom"/>
</dbReference>
<protein>
    <submittedName>
        <fullName evidence="2">Sterol-binding domain-containing protein</fullName>
    </submittedName>
</protein>
<reference evidence="2" key="1">
    <citation type="submission" date="2021-04" db="EMBL/GenBank/DDBJ databases">
        <authorList>
            <person name="Hornung B."/>
        </authorList>
    </citation>
    <scope>NUCLEOTIDE SEQUENCE</scope>
    <source>
        <strain evidence="2">G5G6</strain>
    </source>
</reference>
<dbReference type="Proteomes" id="UP000742786">
    <property type="component" value="Unassembled WGS sequence"/>
</dbReference>
<gene>
    <name evidence="2" type="ORF">GTOL_12525</name>
</gene>
<sequence length="155" mass="16928">MKPAEQAPGALAGLSSLHAAMKERLRRVVRVLPTEPPSFVMARVLDRILLPRLPADAHQILSNRTVEIQVTDIGLCMRLQLGANGFRVAPAGSAADLRILAPVASYLRLVRGEDDADRLFFERALIMEGDTEMGVVLKNTLDAIGPLLRWPGQRG</sequence>
<evidence type="ECO:0000313" key="3">
    <source>
        <dbReference type="Proteomes" id="UP000742786"/>
    </source>
</evidence>
<feature type="domain" description="SCP2" evidence="1">
    <location>
        <begin position="59"/>
        <end position="142"/>
    </location>
</feature>
<name>A0A916J643_9PROT</name>
<evidence type="ECO:0000313" key="2">
    <source>
        <dbReference type="EMBL" id="CAG4884642.1"/>
    </source>
</evidence>
<dbReference type="SUPFAM" id="SSF55718">
    <property type="entry name" value="SCP-like"/>
    <property type="match status" value="1"/>
</dbReference>
<evidence type="ECO:0000259" key="1">
    <source>
        <dbReference type="Pfam" id="PF02036"/>
    </source>
</evidence>
<organism evidence="2 3">
    <name type="scientific">Georgfuchsia toluolica</name>
    <dbReference type="NCBI Taxonomy" id="424218"/>
    <lineage>
        <taxon>Bacteria</taxon>
        <taxon>Pseudomonadati</taxon>
        <taxon>Pseudomonadota</taxon>
        <taxon>Betaproteobacteria</taxon>
        <taxon>Nitrosomonadales</taxon>
        <taxon>Sterolibacteriaceae</taxon>
        <taxon>Georgfuchsia</taxon>
    </lineage>
</organism>